<dbReference type="GO" id="GO:0016491">
    <property type="term" value="F:oxidoreductase activity"/>
    <property type="evidence" value="ECO:0007669"/>
    <property type="project" value="UniProtKB-KW"/>
</dbReference>
<dbReference type="InterPro" id="IPR050572">
    <property type="entry name" value="Fe-S_Ferredoxin"/>
</dbReference>
<dbReference type="AlphaFoldDB" id="A0A445MR73"/>
<dbReference type="InterPro" id="IPR036188">
    <property type="entry name" value="FAD/NAD-bd_sf"/>
</dbReference>
<keyword evidence="4" id="KW-0677">Repeat</keyword>
<dbReference type="PANTHER" id="PTHR43687">
    <property type="entry name" value="ADENYLYLSULFATE REDUCTASE, BETA SUBUNIT"/>
    <property type="match status" value="1"/>
</dbReference>
<evidence type="ECO:0000256" key="3">
    <source>
        <dbReference type="ARBA" id="ARBA00022723"/>
    </source>
</evidence>
<feature type="domain" description="4Fe-4S ferredoxin-type" evidence="9">
    <location>
        <begin position="484"/>
        <end position="513"/>
    </location>
</feature>
<dbReference type="GO" id="GO:0046872">
    <property type="term" value="F:metal ion binding"/>
    <property type="evidence" value="ECO:0007669"/>
    <property type="project" value="UniProtKB-KW"/>
</dbReference>
<dbReference type="Pfam" id="PF00037">
    <property type="entry name" value="Fer4"/>
    <property type="match status" value="1"/>
</dbReference>
<feature type="domain" description="4Fe-4S ferredoxin-type" evidence="9">
    <location>
        <begin position="517"/>
        <end position="547"/>
    </location>
</feature>
<evidence type="ECO:0000256" key="8">
    <source>
        <dbReference type="ARBA" id="ARBA00023014"/>
    </source>
</evidence>
<keyword evidence="2" id="KW-0004">4Fe-4S</keyword>
<dbReference type="SUPFAM" id="SSF54862">
    <property type="entry name" value="4Fe-4S ferredoxins"/>
    <property type="match status" value="1"/>
</dbReference>
<sequence>MKDSINEKKARIGVFLCECGNKIASKIDLNALENHVKNDPMVTYVEINPYPCSAPGLKAVRKAVEDKKLDRIVVAGCESRIILKKFERELLDSGLEQGQIAVVNLRDHVAQASDGEPEELAVKAAKLIGSWAAGLEALTPMPRQKVEMNGPVMIVGGGIAGYSAAHELIRHQIDVRIAVDTEDIEDEIRTVHEFYPGERHYHRHLRKIMQEVMESPYVERITGCDLKKVMGPVGDYSVAFSTQYGQTQQYNASAIIAALDTHMVNQGDNYGHDGERILCHTELEEYIWLHGPLHENLVFWVNDLENDQPWAHLSARSAWNMARYIREHSGLAQLTILYNDRIQLPLSATERAKSRQMGIKWIPYDGSVRPTVLAGYITYTRRDVQIEEELNWDRLVLSPVRGIGVEVLKVAEILGYDIVEGRFLERNPQMVRPEQVGQEEKLLAGSARRPCDLQESLRQGRRAASKVVEMVEKARAGQLYAPKVIVTVDESKCTGCGLCKEICDCGGIEPVEGAGGGIPRRVDPMVCTGGGTCAAACPYNALTLQTNTFGQMEARTATLVRQLKSNEVMGFACNWGGAAAADLAGLRGLKSDPGFYLLPISCIGQLDPRVMGRAFLEGANGLLLIGCPPEQCHHSYGLDHTWSRVNVIKKLLSLCGLERERIAMAHADLNDPKHYVRIVDIFMATMERLGPIRRDTTTKERLQGLYETLQNPRMRWVLGAGLRRPREETYPGDQRNALAYDETLSDVLTEEFLRARVLNILRGAGEIVRGNIVANALGEDKSQVAQCLAGMVKEGLIHRIYKDRTPYYNIG</sequence>
<dbReference type="Pfam" id="PF02662">
    <property type="entry name" value="FlpD"/>
    <property type="match status" value="1"/>
</dbReference>
<dbReference type="SUPFAM" id="SSF51971">
    <property type="entry name" value="Nucleotide-binding domain"/>
    <property type="match status" value="1"/>
</dbReference>
<evidence type="ECO:0000256" key="7">
    <source>
        <dbReference type="ARBA" id="ARBA00023004"/>
    </source>
</evidence>
<keyword evidence="3" id="KW-0479">Metal-binding</keyword>
<proteinExistence type="predicted"/>
<reference evidence="10" key="1">
    <citation type="submission" date="2018-01" db="EMBL/GenBank/DDBJ databases">
        <authorList>
            <person name="Regsiter A."/>
            <person name="William W."/>
        </authorList>
    </citation>
    <scope>NUCLEOTIDE SEQUENCE</scope>
    <source>
        <strain evidence="10">TRIP AH-1</strain>
    </source>
</reference>
<dbReference type="GO" id="GO:0051539">
    <property type="term" value="F:4 iron, 4 sulfur cluster binding"/>
    <property type="evidence" value="ECO:0007669"/>
    <property type="project" value="UniProtKB-KW"/>
</dbReference>
<dbReference type="PANTHER" id="PTHR43687:SF6">
    <property type="entry name" value="L-ASPARTATE SEMIALDEHYDE SULFURTRANSFERASE IRON-SULFUR SUBUNIT"/>
    <property type="match status" value="1"/>
</dbReference>
<dbReference type="EMBL" id="OJIN01000014">
    <property type="protein sequence ID" value="SPD71912.1"/>
    <property type="molecule type" value="Genomic_DNA"/>
</dbReference>
<dbReference type="Gene3D" id="3.50.50.60">
    <property type="entry name" value="FAD/NAD(P)-binding domain"/>
    <property type="match status" value="1"/>
</dbReference>
<dbReference type="InterPro" id="IPR003813">
    <property type="entry name" value="MvhD/FlpD"/>
</dbReference>
<accession>A0A445MR73</accession>
<keyword evidence="8" id="KW-0411">Iron-sulfur</keyword>
<keyword evidence="7" id="KW-0408">Iron</keyword>
<evidence type="ECO:0000259" key="9">
    <source>
        <dbReference type="PROSITE" id="PS51379"/>
    </source>
</evidence>
<evidence type="ECO:0000256" key="2">
    <source>
        <dbReference type="ARBA" id="ARBA00022485"/>
    </source>
</evidence>
<evidence type="ECO:0000256" key="6">
    <source>
        <dbReference type="ARBA" id="ARBA00023002"/>
    </source>
</evidence>
<evidence type="ECO:0000256" key="5">
    <source>
        <dbReference type="ARBA" id="ARBA00022982"/>
    </source>
</evidence>
<evidence type="ECO:0000313" key="10">
    <source>
        <dbReference type="EMBL" id="SPD71912.1"/>
    </source>
</evidence>
<dbReference type="InterPro" id="IPR017896">
    <property type="entry name" value="4Fe4S_Fe-S-bd"/>
</dbReference>
<organism evidence="10">
    <name type="scientific">uncultured Desulfobacterium sp</name>
    <dbReference type="NCBI Taxonomy" id="201089"/>
    <lineage>
        <taxon>Bacteria</taxon>
        <taxon>Pseudomonadati</taxon>
        <taxon>Thermodesulfobacteriota</taxon>
        <taxon>Desulfobacteria</taxon>
        <taxon>Desulfobacterales</taxon>
        <taxon>Desulfobacteriaceae</taxon>
        <taxon>Desulfobacterium</taxon>
        <taxon>environmental samples</taxon>
    </lineage>
</organism>
<keyword evidence="6" id="KW-0560">Oxidoreductase</keyword>
<name>A0A445MR73_9BACT</name>
<keyword evidence="1" id="KW-0813">Transport</keyword>
<protein>
    <submittedName>
        <fullName evidence="10">Methyl-viologen-reducing hydrogenase delta subunit</fullName>
    </submittedName>
</protein>
<keyword evidence="5" id="KW-0249">Electron transport</keyword>
<evidence type="ECO:0000256" key="4">
    <source>
        <dbReference type="ARBA" id="ARBA00022737"/>
    </source>
</evidence>
<gene>
    <name evidence="10" type="ORF">PITCH_A1100011</name>
</gene>
<evidence type="ECO:0000256" key="1">
    <source>
        <dbReference type="ARBA" id="ARBA00022448"/>
    </source>
</evidence>
<dbReference type="Gene3D" id="3.30.70.20">
    <property type="match status" value="1"/>
</dbReference>
<dbReference type="PROSITE" id="PS51379">
    <property type="entry name" value="4FE4S_FER_2"/>
    <property type="match status" value="2"/>
</dbReference>